<dbReference type="Gene3D" id="3.30.565.10">
    <property type="entry name" value="Histidine kinase-like ATPase, C-terminal domain"/>
    <property type="match status" value="1"/>
</dbReference>
<dbReference type="SMART" id="SM00388">
    <property type="entry name" value="HisKA"/>
    <property type="match status" value="1"/>
</dbReference>
<dbReference type="eggNOG" id="COG2205">
    <property type="taxonomic scope" value="Bacteria"/>
</dbReference>
<dbReference type="AlphaFoldDB" id="K6YYE0"/>
<evidence type="ECO:0000259" key="20">
    <source>
        <dbReference type="PROSITE" id="PS50894"/>
    </source>
</evidence>
<dbReference type="SUPFAM" id="SSF52172">
    <property type="entry name" value="CheY-like"/>
    <property type="match status" value="1"/>
</dbReference>
<evidence type="ECO:0000256" key="10">
    <source>
        <dbReference type="ARBA" id="ARBA00022840"/>
    </source>
</evidence>
<dbReference type="CDD" id="cd00082">
    <property type="entry name" value="HisKA"/>
    <property type="match status" value="1"/>
</dbReference>
<dbReference type="Pfam" id="PF02518">
    <property type="entry name" value="HATPase_c"/>
    <property type="match status" value="1"/>
</dbReference>
<evidence type="ECO:0000256" key="16">
    <source>
        <dbReference type="SAM" id="Coils"/>
    </source>
</evidence>
<dbReference type="InterPro" id="IPR003660">
    <property type="entry name" value="HAMP_dom"/>
</dbReference>
<keyword evidence="8" id="KW-0547">Nucleotide-binding</keyword>
<evidence type="ECO:0000259" key="19">
    <source>
        <dbReference type="PROSITE" id="PS50885"/>
    </source>
</evidence>
<gene>
    <name evidence="21" type="ORF">GLIP_3629</name>
</gene>
<keyword evidence="22" id="KW-1185">Reference proteome</keyword>
<dbReference type="Gene3D" id="1.10.287.130">
    <property type="match status" value="1"/>
</dbReference>
<dbReference type="Pfam" id="PF00512">
    <property type="entry name" value="HisKA"/>
    <property type="match status" value="1"/>
</dbReference>
<dbReference type="Gene3D" id="6.10.340.10">
    <property type="match status" value="1"/>
</dbReference>
<keyword evidence="7" id="KW-0812">Transmembrane</keyword>
<comment type="caution">
    <text evidence="21">The sequence shown here is derived from an EMBL/GenBank/DDBJ whole genome shotgun (WGS) entry which is preliminary data.</text>
</comment>
<dbReference type="CDD" id="cd00088">
    <property type="entry name" value="HPT"/>
    <property type="match status" value="1"/>
</dbReference>
<evidence type="ECO:0000256" key="7">
    <source>
        <dbReference type="ARBA" id="ARBA00022692"/>
    </source>
</evidence>
<name>K6YYE0_9ALTE</name>
<dbReference type="SMART" id="SM00304">
    <property type="entry name" value="HAMP"/>
    <property type="match status" value="1"/>
</dbReference>
<keyword evidence="9" id="KW-0418">Kinase</keyword>
<keyword evidence="13" id="KW-0472">Membrane</keyword>
<accession>K6YYE0</accession>
<dbReference type="CDD" id="cd06225">
    <property type="entry name" value="HAMP"/>
    <property type="match status" value="1"/>
</dbReference>
<dbReference type="STRING" id="1127673.GLIP_3629"/>
<dbReference type="PROSITE" id="PS50109">
    <property type="entry name" value="HIS_KIN"/>
    <property type="match status" value="1"/>
</dbReference>
<protein>
    <recommendedName>
        <fullName evidence="3">histidine kinase</fullName>
        <ecNumber evidence="3">2.7.13.3</ecNumber>
    </recommendedName>
</protein>
<evidence type="ECO:0000256" key="12">
    <source>
        <dbReference type="ARBA" id="ARBA00023012"/>
    </source>
</evidence>
<dbReference type="PRINTS" id="PR00344">
    <property type="entry name" value="BCTRLSENSOR"/>
</dbReference>
<dbReference type="InterPro" id="IPR036641">
    <property type="entry name" value="HPT_dom_sf"/>
</dbReference>
<dbReference type="SMART" id="SM00387">
    <property type="entry name" value="HATPase_c"/>
    <property type="match status" value="1"/>
</dbReference>
<dbReference type="GO" id="GO:0000155">
    <property type="term" value="F:phosphorelay sensor kinase activity"/>
    <property type="evidence" value="ECO:0007669"/>
    <property type="project" value="InterPro"/>
</dbReference>
<dbReference type="Pfam" id="PF00672">
    <property type="entry name" value="HAMP"/>
    <property type="match status" value="1"/>
</dbReference>
<feature type="domain" description="Response regulatory" evidence="18">
    <location>
        <begin position="624"/>
        <end position="738"/>
    </location>
</feature>
<keyword evidence="5 15" id="KW-0597">Phosphoprotein</keyword>
<feature type="domain" description="Histidine kinase" evidence="17">
    <location>
        <begin position="372"/>
        <end position="591"/>
    </location>
</feature>
<dbReference type="SUPFAM" id="SSF55874">
    <property type="entry name" value="ATPase domain of HSP90 chaperone/DNA topoisomerase II/histidine kinase"/>
    <property type="match status" value="1"/>
</dbReference>
<dbReference type="PROSITE" id="PS50885">
    <property type="entry name" value="HAMP"/>
    <property type="match status" value="1"/>
</dbReference>
<dbReference type="EMBL" id="BAEN01000068">
    <property type="protein sequence ID" value="GAC16240.1"/>
    <property type="molecule type" value="Genomic_DNA"/>
</dbReference>
<dbReference type="InterPro" id="IPR008207">
    <property type="entry name" value="Sig_transdc_His_kin_Hpt_dom"/>
</dbReference>
<sequence length="842" mass="94665">MVFALTLLSIYTAAYNLAERQFLSRLSVGQNVFLNEIANAKSQLDLNVETVSKDWALRSAIGQGEDSESIRTILFNFGNRIDADVALVLDKKFMLISQYGGQDGEVAQALGHELSDDQKQRAWITMMGEQPYLVSAEPIRAPGVIGWLIMGKKLNLSLLERIKGLISLDINLSVVSSDQALVPLSTAQNDHMLNTAIKNVSLRLPDENRPIEFQTLDTHETVLLPFMLFEDNRRQFIVVLQDSIQAWLQTLRVFMLELLPFFALGLLLAVIGSYYIARSITRPVGRLLDAAKQVASGKYSEKIEVSEKSELGELALEFGNMQYAVMDREQKIKDQAEEIRQTNNAKFQIEIVQKEQQLAKSANEAKHRFLANVSHEIRTPLNSIIGYTQVLDDPDASVEDKHKATSAINSSGQYLLNIINDVLDLSKIEAGKIHLQNIDTCMVSLLNEVKTYMSRFANEKNLAFNSQLHYPLPRFFNTDPTRLKQILLNLCNNAIKFTDVGKVELQVYLDRYKRRFIFVVSDTGVGMSEEQQLRLFTAFSQGSSAINRKYGGTGLGLYISKQLIEIMGGHIKVTSQEGQGSQFAVYLPWSEANNTEMLTNPEQAREIALQHHHNELIVPTLTGHILCVDDNQDNLQLVAYLLKKTGVSISLANSGEHALRLAKQHRFDLILMDMQMPDMDGLETTRSLISSGVTCPIIMLTANVDSESIKQVERAGAAAHFGKPIKTAQFYTTVSEFLSQVSEVSADQQPRENSHEFERLIQQYKASFDDKIKDIQAAQKQQDWQRLQQLMHKLKGSAGSYGFENISELAKQAEDLIEHKQKDAVVLHLKTLIAQMIQISRD</sequence>
<dbReference type="Pfam" id="PF01627">
    <property type="entry name" value="Hpt"/>
    <property type="match status" value="1"/>
</dbReference>
<feature type="domain" description="HAMP" evidence="19">
    <location>
        <begin position="278"/>
        <end position="330"/>
    </location>
</feature>
<feature type="domain" description="HPt" evidence="20">
    <location>
        <begin position="753"/>
        <end position="842"/>
    </location>
</feature>
<proteinExistence type="predicted"/>
<evidence type="ECO:0000256" key="11">
    <source>
        <dbReference type="ARBA" id="ARBA00022989"/>
    </source>
</evidence>
<dbReference type="InterPro" id="IPR003594">
    <property type="entry name" value="HATPase_dom"/>
</dbReference>
<evidence type="ECO:0000256" key="14">
    <source>
        <dbReference type="PROSITE-ProRule" id="PRU00110"/>
    </source>
</evidence>
<evidence type="ECO:0000313" key="21">
    <source>
        <dbReference type="EMBL" id="GAC16240.1"/>
    </source>
</evidence>
<dbReference type="SMART" id="SM00073">
    <property type="entry name" value="HPT"/>
    <property type="match status" value="1"/>
</dbReference>
<dbReference type="GO" id="GO:0005524">
    <property type="term" value="F:ATP binding"/>
    <property type="evidence" value="ECO:0007669"/>
    <property type="project" value="UniProtKB-KW"/>
</dbReference>
<dbReference type="InterPro" id="IPR036890">
    <property type="entry name" value="HATPase_C_sf"/>
</dbReference>
<dbReference type="SUPFAM" id="SSF158472">
    <property type="entry name" value="HAMP domain-like"/>
    <property type="match status" value="1"/>
</dbReference>
<reference evidence="21 22" key="1">
    <citation type="journal article" date="2017" name="Antonie Van Leeuwenhoek">
        <title>Rhizobium rhizosphaerae sp. nov., a novel species isolated from rice rhizosphere.</title>
        <authorList>
            <person name="Zhao J.J."/>
            <person name="Zhang J."/>
            <person name="Zhang R.J."/>
            <person name="Zhang C.W."/>
            <person name="Yin H.Q."/>
            <person name="Zhang X.X."/>
        </authorList>
    </citation>
    <scope>NUCLEOTIDE SEQUENCE [LARGE SCALE GENOMIC DNA]</scope>
    <source>
        <strain evidence="21 22">E3</strain>
    </source>
</reference>
<dbReference type="InterPro" id="IPR005467">
    <property type="entry name" value="His_kinase_dom"/>
</dbReference>
<evidence type="ECO:0000256" key="2">
    <source>
        <dbReference type="ARBA" id="ARBA00004651"/>
    </source>
</evidence>
<keyword evidence="11" id="KW-1133">Transmembrane helix</keyword>
<dbReference type="InterPro" id="IPR011006">
    <property type="entry name" value="CheY-like_superfamily"/>
</dbReference>
<dbReference type="InterPro" id="IPR003661">
    <property type="entry name" value="HisK_dim/P_dom"/>
</dbReference>
<evidence type="ECO:0000256" key="3">
    <source>
        <dbReference type="ARBA" id="ARBA00012438"/>
    </source>
</evidence>
<dbReference type="InterPro" id="IPR036097">
    <property type="entry name" value="HisK_dim/P_sf"/>
</dbReference>
<comment type="catalytic activity">
    <reaction evidence="1">
        <text>ATP + protein L-histidine = ADP + protein N-phospho-L-histidine.</text>
        <dbReference type="EC" id="2.7.13.3"/>
    </reaction>
</comment>
<evidence type="ECO:0000256" key="1">
    <source>
        <dbReference type="ARBA" id="ARBA00000085"/>
    </source>
</evidence>
<evidence type="ECO:0000313" key="22">
    <source>
        <dbReference type="Proteomes" id="UP000006334"/>
    </source>
</evidence>
<dbReference type="EC" id="2.7.13.3" evidence="3"/>
<keyword evidence="16" id="KW-0175">Coiled coil</keyword>
<dbReference type="PROSITE" id="PS50110">
    <property type="entry name" value="RESPONSE_REGULATORY"/>
    <property type="match status" value="1"/>
</dbReference>
<dbReference type="FunFam" id="3.30.565.10:FF:000010">
    <property type="entry name" value="Sensor histidine kinase RcsC"/>
    <property type="match status" value="1"/>
</dbReference>
<evidence type="ECO:0000256" key="6">
    <source>
        <dbReference type="ARBA" id="ARBA00022679"/>
    </source>
</evidence>
<feature type="modified residue" description="Phosphohistidine" evidence="14">
    <location>
        <position position="792"/>
    </location>
</feature>
<evidence type="ECO:0000256" key="5">
    <source>
        <dbReference type="ARBA" id="ARBA00022553"/>
    </source>
</evidence>
<dbReference type="SUPFAM" id="SSF47384">
    <property type="entry name" value="Homodimeric domain of signal transducing histidine kinase"/>
    <property type="match status" value="1"/>
</dbReference>
<keyword evidence="4" id="KW-1003">Cell membrane</keyword>
<dbReference type="Gene3D" id="3.40.50.2300">
    <property type="match status" value="1"/>
</dbReference>
<dbReference type="GO" id="GO:0005886">
    <property type="term" value="C:plasma membrane"/>
    <property type="evidence" value="ECO:0007669"/>
    <property type="project" value="UniProtKB-SubCell"/>
</dbReference>
<evidence type="ECO:0000256" key="9">
    <source>
        <dbReference type="ARBA" id="ARBA00022777"/>
    </source>
</evidence>
<evidence type="ECO:0000256" key="4">
    <source>
        <dbReference type="ARBA" id="ARBA00022475"/>
    </source>
</evidence>
<dbReference type="CDD" id="cd16922">
    <property type="entry name" value="HATPase_EvgS-ArcB-TorS-like"/>
    <property type="match status" value="1"/>
</dbReference>
<organism evidence="21 22">
    <name type="scientific">Aliiglaciecola lipolytica E3</name>
    <dbReference type="NCBI Taxonomy" id="1127673"/>
    <lineage>
        <taxon>Bacteria</taxon>
        <taxon>Pseudomonadati</taxon>
        <taxon>Pseudomonadota</taxon>
        <taxon>Gammaproteobacteria</taxon>
        <taxon>Alteromonadales</taxon>
        <taxon>Alteromonadaceae</taxon>
        <taxon>Aliiglaciecola</taxon>
    </lineage>
</organism>
<keyword evidence="10" id="KW-0067">ATP-binding</keyword>
<dbReference type="PANTHER" id="PTHR45339">
    <property type="entry name" value="HYBRID SIGNAL TRANSDUCTION HISTIDINE KINASE J"/>
    <property type="match status" value="1"/>
</dbReference>
<feature type="coiled-coil region" evidence="16">
    <location>
        <begin position="761"/>
        <end position="823"/>
    </location>
</feature>
<evidence type="ECO:0000259" key="17">
    <source>
        <dbReference type="PROSITE" id="PS50109"/>
    </source>
</evidence>
<dbReference type="PROSITE" id="PS50894">
    <property type="entry name" value="HPT"/>
    <property type="match status" value="1"/>
</dbReference>
<evidence type="ECO:0000256" key="15">
    <source>
        <dbReference type="PROSITE-ProRule" id="PRU00169"/>
    </source>
</evidence>
<dbReference type="InterPro" id="IPR001789">
    <property type="entry name" value="Sig_transdc_resp-reg_receiver"/>
</dbReference>
<comment type="subcellular location">
    <subcellularLocation>
        <location evidence="2">Cell membrane</location>
        <topology evidence="2">Multi-pass membrane protein</topology>
    </subcellularLocation>
</comment>
<dbReference type="CDD" id="cd17546">
    <property type="entry name" value="REC_hyHK_CKI1_RcsC-like"/>
    <property type="match status" value="1"/>
</dbReference>
<keyword evidence="12" id="KW-0902">Two-component regulatory system</keyword>
<feature type="modified residue" description="4-aspartylphosphate" evidence="15">
    <location>
        <position position="673"/>
    </location>
</feature>
<dbReference type="Pfam" id="PF00072">
    <property type="entry name" value="Response_reg"/>
    <property type="match status" value="1"/>
</dbReference>
<dbReference type="InterPro" id="IPR004358">
    <property type="entry name" value="Sig_transdc_His_kin-like_C"/>
</dbReference>
<dbReference type="Gene3D" id="1.20.120.160">
    <property type="entry name" value="HPT domain"/>
    <property type="match status" value="1"/>
</dbReference>
<dbReference type="Proteomes" id="UP000006334">
    <property type="component" value="Unassembled WGS sequence"/>
</dbReference>
<evidence type="ECO:0000256" key="8">
    <source>
        <dbReference type="ARBA" id="ARBA00022741"/>
    </source>
</evidence>
<dbReference type="SMART" id="SM00448">
    <property type="entry name" value="REC"/>
    <property type="match status" value="1"/>
</dbReference>
<dbReference type="PANTHER" id="PTHR45339:SF1">
    <property type="entry name" value="HYBRID SIGNAL TRANSDUCTION HISTIDINE KINASE J"/>
    <property type="match status" value="1"/>
</dbReference>
<dbReference type="SUPFAM" id="SSF47226">
    <property type="entry name" value="Histidine-containing phosphotransfer domain, HPT domain"/>
    <property type="match status" value="1"/>
</dbReference>
<keyword evidence="6" id="KW-0808">Transferase</keyword>
<evidence type="ECO:0000259" key="18">
    <source>
        <dbReference type="PROSITE" id="PS50110"/>
    </source>
</evidence>
<evidence type="ECO:0000256" key="13">
    <source>
        <dbReference type="ARBA" id="ARBA00023136"/>
    </source>
</evidence>